<dbReference type="Pfam" id="PF02709">
    <property type="entry name" value="Glyco_transf_7C"/>
    <property type="match status" value="1"/>
</dbReference>
<reference evidence="7 10" key="2">
    <citation type="submission" date="2019-09" db="EMBL/GenBank/DDBJ databases">
        <title>Taxonomic organization of the family Brucellaceae based on a phylogenomic approach.</title>
        <authorList>
            <person name="Leclercq S."/>
            <person name="Cloeckaert A."/>
            <person name="Zygmunt M.S."/>
        </authorList>
    </citation>
    <scope>NUCLEOTIDE SEQUENCE [LARGE SCALE GENOMIC DNA]</scope>
    <source>
        <strain evidence="7 10">LUP23</strain>
    </source>
</reference>
<dbReference type="EMBL" id="WBWF01000018">
    <property type="protein sequence ID" value="KAB2702061.1"/>
    <property type="molecule type" value="Genomic_DNA"/>
</dbReference>
<dbReference type="EMBL" id="NNRN01000005">
    <property type="protein sequence ID" value="OYR32936.1"/>
    <property type="molecule type" value="Genomic_DNA"/>
</dbReference>
<dbReference type="Gene3D" id="3.40.50.2000">
    <property type="entry name" value="Glycogen Phosphorylase B"/>
    <property type="match status" value="1"/>
</dbReference>
<dbReference type="RefSeq" id="WP_094513257.1">
    <property type="nucleotide sequence ID" value="NZ_JBHEEP010000024.1"/>
</dbReference>
<dbReference type="PANTHER" id="PTHR43179">
    <property type="entry name" value="RHAMNOSYLTRANSFERASE WBBL"/>
    <property type="match status" value="1"/>
</dbReference>
<keyword evidence="10" id="KW-1185">Reference proteome</keyword>
<keyword evidence="2" id="KW-0328">Glycosyltransferase</keyword>
<evidence type="ECO:0000256" key="3">
    <source>
        <dbReference type="ARBA" id="ARBA00022679"/>
    </source>
</evidence>
<organism evidence="8 9">
    <name type="scientific">Brucella lupini</name>
    <dbReference type="NCBI Taxonomy" id="255457"/>
    <lineage>
        <taxon>Bacteria</taxon>
        <taxon>Pseudomonadati</taxon>
        <taxon>Pseudomonadota</taxon>
        <taxon>Alphaproteobacteria</taxon>
        <taxon>Hyphomicrobiales</taxon>
        <taxon>Brucellaceae</taxon>
        <taxon>Brucella/Ochrobactrum group</taxon>
        <taxon>Brucella</taxon>
    </lineage>
</organism>
<proteinExistence type="inferred from homology"/>
<evidence type="ECO:0000313" key="8">
    <source>
        <dbReference type="EMBL" id="OYR32936.1"/>
    </source>
</evidence>
<evidence type="ECO:0000256" key="1">
    <source>
        <dbReference type="ARBA" id="ARBA00006739"/>
    </source>
</evidence>
<dbReference type="Proteomes" id="UP000216363">
    <property type="component" value="Unassembled WGS sequence"/>
</dbReference>
<evidence type="ECO:0000313" key="9">
    <source>
        <dbReference type="Proteomes" id="UP000216363"/>
    </source>
</evidence>
<name>A0A256H1G1_9HYPH</name>
<dbReference type="InterPro" id="IPR029044">
    <property type="entry name" value="Nucleotide-diphossugar_trans"/>
</dbReference>
<feature type="domain" description="Galactosyltransferase C-terminal" evidence="6">
    <location>
        <begin position="210"/>
        <end position="255"/>
    </location>
</feature>
<accession>A0A256H1G1</accession>
<protein>
    <submittedName>
        <fullName evidence="8">Glycosyl transferases group 1 family protein</fullName>
    </submittedName>
    <submittedName>
        <fullName evidence="7">Glycosyltransferase</fullName>
    </submittedName>
</protein>
<sequence length="677" mass="76638">MKFTLAPGVQSLSYTSSSSHAYLSTDFLDVNGPNIGINGCNLTITFLALNRSYLTERLCQSISEHIPNFSGEVLAIDNGSDPDELLKLQEILKCLPCKNRLVSLGQNFGVAGGRNRTIEHVRTDWLMCLDNDIYFTTNPLEKVQRDLAILGCKFANLPLLEPDGETIFSFGGHLYVHFDDQQNLRLGHGGAYAISKPSVQEADPQLSTFLFGGSSVFEKNSFKALGGYDENMFVGFEDTDFSIRLFQAGIKVGTVGTFSLIHEHPMRTDEDARRYRMERYSPSAIEHSAKYMEKKHSFNFWNDDLEDWVRSKHDMMEQQETTLEKDIKKLPKIALVADTDNWAFANIARQIKKSLGSKYDIDILYFSDFDGFFQLLLVLEGYDLVHFFWRQILGGLCWGFEKQRAELAGVTEYYSSLQDKFDGIAITTAVYDHLFLDDKSIERYEEVFSLVDGYSVSSKILHDIYSSIASFPNPTATLQDGVDLSHFIPIRTERFTSNLDRPLVIGWAGNSAWRPDEDGIDYKGLHTIIRPALSILASKGIDYIENFADKQIIFRSYDEMPDYYSSIDVYVCGSLIEGTPNPILEAMACGVPIVSTNVGIVSEAFGPEQKKFILRERTPEAMAEALLNLSSDRSMLQRLANENLTYIKAWDWSKKAKDFDQLFEKALFKKNNQLGQK</sequence>
<dbReference type="SUPFAM" id="SSF53448">
    <property type="entry name" value="Nucleotide-diphospho-sugar transferases"/>
    <property type="match status" value="1"/>
</dbReference>
<dbReference type="Gene3D" id="3.90.550.10">
    <property type="entry name" value="Spore Coat Polysaccharide Biosynthesis Protein SpsA, Chain A"/>
    <property type="match status" value="1"/>
</dbReference>
<keyword evidence="3 8" id="KW-0808">Transferase</keyword>
<dbReference type="Pfam" id="PF00535">
    <property type="entry name" value="Glycos_transf_2"/>
    <property type="match status" value="1"/>
</dbReference>
<dbReference type="InterPro" id="IPR001173">
    <property type="entry name" value="Glyco_trans_2-like"/>
</dbReference>
<dbReference type="SUPFAM" id="SSF53756">
    <property type="entry name" value="UDP-Glycosyltransferase/glycogen phosphorylase"/>
    <property type="match status" value="1"/>
</dbReference>
<feature type="domain" description="Glycosyltransferase 2-like" evidence="5">
    <location>
        <begin position="67"/>
        <end position="146"/>
    </location>
</feature>
<dbReference type="Proteomes" id="UP000435957">
    <property type="component" value="Unassembled WGS sequence"/>
</dbReference>
<dbReference type="Pfam" id="PF00534">
    <property type="entry name" value="Glycos_transf_1"/>
    <property type="match status" value="1"/>
</dbReference>
<evidence type="ECO:0000259" key="4">
    <source>
        <dbReference type="Pfam" id="PF00534"/>
    </source>
</evidence>
<feature type="domain" description="Glycosyl transferase family 1" evidence="4">
    <location>
        <begin position="554"/>
        <end position="641"/>
    </location>
</feature>
<gene>
    <name evidence="8" type="ORF">CES86_5377</name>
    <name evidence="7" type="ORF">F9L03_19810</name>
</gene>
<comment type="caution">
    <text evidence="8">The sequence shown here is derived from an EMBL/GenBank/DDBJ whole genome shotgun (WGS) entry which is preliminary data.</text>
</comment>
<comment type="similarity">
    <text evidence="1">Belongs to the glycosyltransferase 2 family.</text>
</comment>
<reference evidence="8 9" key="1">
    <citation type="submission" date="2017-07" db="EMBL/GenBank/DDBJ databases">
        <title>Draft genome of Ochrobactrum lupini type strain LUP21.</title>
        <authorList>
            <person name="Krzyzanowska D.M."/>
            <person name="Jafra S."/>
        </authorList>
    </citation>
    <scope>NUCLEOTIDE SEQUENCE [LARGE SCALE GENOMIC DNA]</scope>
    <source>
        <strain evidence="8 9">LUP21</strain>
    </source>
</reference>
<dbReference type="AlphaFoldDB" id="A0A256H1G1"/>
<dbReference type="CDD" id="cd03801">
    <property type="entry name" value="GT4_PimA-like"/>
    <property type="match status" value="1"/>
</dbReference>
<dbReference type="GO" id="GO:0016757">
    <property type="term" value="F:glycosyltransferase activity"/>
    <property type="evidence" value="ECO:0007669"/>
    <property type="project" value="UniProtKB-KW"/>
</dbReference>
<evidence type="ECO:0000313" key="7">
    <source>
        <dbReference type="EMBL" id="KAB2702061.1"/>
    </source>
</evidence>
<dbReference type="PANTHER" id="PTHR43179:SF12">
    <property type="entry name" value="GALACTOFURANOSYLTRANSFERASE GLFT2"/>
    <property type="match status" value="1"/>
</dbReference>
<dbReference type="InterPro" id="IPR001296">
    <property type="entry name" value="Glyco_trans_1"/>
</dbReference>
<dbReference type="InterPro" id="IPR027791">
    <property type="entry name" value="Galactosyl_T_C"/>
</dbReference>
<evidence type="ECO:0000256" key="2">
    <source>
        <dbReference type="ARBA" id="ARBA00022676"/>
    </source>
</evidence>
<evidence type="ECO:0000259" key="5">
    <source>
        <dbReference type="Pfam" id="PF00535"/>
    </source>
</evidence>
<evidence type="ECO:0000259" key="6">
    <source>
        <dbReference type="Pfam" id="PF02709"/>
    </source>
</evidence>
<evidence type="ECO:0000313" key="10">
    <source>
        <dbReference type="Proteomes" id="UP000435957"/>
    </source>
</evidence>